<reference evidence="1 2" key="1">
    <citation type="submission" date="2023-02" db="EMBL/GenBank/DDBJ databases">
        <title>LHISI_Scaffold_Assembly.</title>
        <authorList>
            <person name="Stuart O.P."/>
            <person name="Cleave R."/>
            <person name="Magrath M.J.L."/>
            <person name="Mikheyev A.S."/>
        </authorList>
    </citation>
    <scope>NUCLEOTIDE SEQUENCE [LARGE SCALE GENOMIC DNA]</scope>
    <source>
        <strain evidence="1">Daus_M_001</strain>
        <tissue evidence="1">Leg muscle</tissue>
    </source>
</reference>
<keyword evidence="2" id="KW-1185">Reference proteome</keyword>
<dbReference type="Proteomes" id="UP001159363">
    <property type="component" value="Chromosome X"/>
</dbReference>
<protein>
    <submittedName>
        <fullName evidence="1">Uncharacterized protein</fullName>
    </submittedName>
</protein>
<sequence length="110" mass="11961">MARQACDITVVGSHAETFIQLKEMGWAELLGLILTQSPAGSADFCKWESCWTMPLVGRFSLGSPISPPLHYGTAPYSLQSPLSALDLAVKSRPNLFTSLHSLNYYVGITT</sequence>
<dbReference type="EMBL" id="JARBHB010000004">
    <property type="protein sequence ID" value="KAJ8887168.1"/>
    <property type="molecule type" value="Genomic_DNA"/>
</dbReference>
<organism evidence="1 2">
    <name type="scientific">Dryococelus australis</name>
    <dbReference type="NCBI Taxonomy" id="614101"/>
    <lineage>
        <taxon>Eukaryota</taxon>
        <taxon>Metazoa</taxon>
        <taxon>Ecdysozoa</taxon>
        <taxon>Arthropoda</taxon>
        <taxon>Hexapoda</taxon>
        <taxon>Insecta</taxon>
        <taxon>Pterygota</taxon>
        <taxon>Neoptera</taxon>
        <taxon>Polyneoptera</taxon>
        <taxon>Phasmatodea</taxon>
        <taxon>Verophasmatodea</taxon>
        <taxon>Anareolatae</taxon>
        <taxon>Phasmatidae</taxon>
        <taxon>Eurycanthinae</taxon>
        <taxon>Dryococelus</taxon>
    </lineage>
</organism>
<accession>A0ABQ9HTI8</accession>
<gene>
    <name evidence="1" type="ORF">PR048_013383</name>
</gene>
<proteinExistence type="predicted"/>
<comment type="caution">
    <text evidence="1">The sequence shown here is derived from an EMBL/GenBank/DDBJ whole genome shotgun (WGS) entry which is preliminary data.</text>
</comment>
<evidence type="ECO:0000313" key="1">
    <source>
        <dbReference type="EMBL" id="KAJ8887168.1"/>
    </source>
</evidence>
<name>A0ABQ9HTI8_9NEOP</name>
<evidence type="ECO:0000313" key="2">
    <source>
        <dbReference type="Proteomes" id="UP001159363"/>
    </source>
</evidence>